<dbReference type="AlphaFoldDB" id="A0A645GWC2"/>
<reference evidence="1" key="1">
    <citation type="submission" date="2019-08" db="EMBL/GenBank/DDBJ databases">
        <authorList>
            <person name="Kucharzyk K."/>
            <person name="Murdoch R.W."/>
            <person name="Higgins S."/>
            <person name="Loffler F."/>
        </authorList>
    </citation>
    <scope>NUCLEOTIDE SEQUENCE</scope>
</reference>
<evidence type="ECO:0000313" key="1">
    <source>
        <dbReference type="EMBL" id="MPN30650.1"/>
    </source>
</evidence>
<accession>A0A645GWC2</accession>
<sequence length="71" mass="7757">MRLSGKEEIRMQKEIMIEWNFSGAGEHISQTISTSAGTTCSLQIIAGAWWAVGQENGCNAADINSQFHGRT</sequence>
<gene>
    <name evidence="1" type="ORF">SDC9_178121</name>
</gene>
<comment type="caution">
    <text evidence="1">The sequence shown here is derived from an EMBL/GenBank/DDBJ whole genome shotgun (WGS) entry which is preliminary data.</text>
</comment>
<dbReference type="EMBL" id="VSSQ01081844">
    <property type="protein sequence ID" value="MPN30650.1"/>
    <property type="molecule type" value="Genomic_DNA"/>
</dbReference>
<proteinExistence type="predicted"/>
<protein>
    <submittedName>
        <fullName evidence="1">Uncharacterized protein</fullName>
    </submittedName>
</protein>
<organism evidence="1">
    <name type="scientific">bioreactor metagenome</name>
    <dbReference type="NCBI Taxonomy" id="1076179"/>
    <lineage>
        <taxon>unclassified sequences</taxon>
        <taxon>metagenomes</taxon>
        <taxon>ecological metagenomes</taxon>
    </lineage>
</organism>
<name>A0A645GWC2_9ZZZZ</name>